<dbReference type="PROSITE" id="PS50850">
    <property type="entry name" value="MFS"/>
    <property type="match status" value="1"/>
</dbReference>
<dbReference type="KEGG" id="huw:FPZ11_06905"/>
<dbReference type="PANTHER" id="PTHR42718">
    <property type="entry name" value="MAJOR FACILITATOR SUPERFAMILY MULTIDRUG TRANSPORTER MFSC"/>
    <property type="match status" value="1"/>
</dbReference>
<dbReference type="InterPro" id="IPR004638">
    <property type="entry name" value="EmrB-like"/>
</dbReference>
<protein>
    <submittedName>
        <fullName evidence="10">DHA2 family efflux MFS transporter permease subunit</fullName>
    </submittedName>
</protein>
<keyword evidence="6 8" id="KW-0472">Membrane</keyword>
<evidence type="ECO:0000256" key="5">
    <source>
        <dbReference type="ARBA" id="ARBA00022989"/>
    </source>
</evidence>
<feature type="transmembrane region" description="Helical" evidence="8">
    <location>
        <begin position="376"/>
        <end position="398"/>
    </location>
</feature>
<dbReference type="AlphaFoldDB" id="A0A5B8M2D5"/>
<keyword evidence="3" id="KW-1003">Cell membrane</keyword>
<dbReference type="PANTHER" id="PTHR42718:SF46">
    <property type="entry name" value="BLR6921 PROTEIN"/>
    <property type="match status" value="1"/>
</dbReference>
<evidence type="ECO:0000256" key="8">
    <source>
        <dbReference type="SAM" id="Phobius"/>
    </source>
</evidence>
<feature type="domain" description="Major facilitator superfamily (MFS) profile" evidence="9">
    <location>
        <begin position="33"/>
        <end position="475"/>
    </location>
</feature>
<feature type="transmembrane region" description="Helical" evidence="8">
    <location>
        <begin position="158"/>
        <end position="180"/>
    </location>
</feature>
<evidence type="ECO:0000256" key="3">
    <source>
        <dbReference type="ARBA" id="ARBA00022475"/>
    </source>
</evidence>
<dbReference type="EMBL" id="CP042305">
    <property type="protein sequence ID" value="QDZ14523.1"/>
    <property type="molecule type" value="Genomic_DNA"/>
</dbReference>
<feature type="transmembrane region" description="Helical" evidence="8">
    <location>
        <begin position="186"/>
        <end position="204"/>
    </location>
</feature>
<evidence type="ECO:0000256" key="6">
    <source>
        <dbReference type="ARBA" id="ARBA00023136"/>
    </source>
</evidence>
<proteinExistence type="predicted"/>
<dbReference type="GO" id="GO:0022857">
    <property type="term" value="F:transmembrane transporter activity"/>
    <property type="evidence" value="ECO:0007669"/>
    <property type="project" value="InterPro"/>
</dbReference>
<keyword evidence="5 8" id="KW-1133">Transmembrane helix</keyword>
<dbReference type="RefSeq" id="WP_146319510.1">
    <property type="nucleotide sequence ID" value="NZ_CP042305.1"/>
</dbReference>
<gene>
    <name evidence="10" type="ORF">FPZ11_06905</name>
</gene>
<feature type="transmembrane region" description="Helical" evidence="8">
    <location>
        <begin position="68"/>
        <end position="87"/>
    </location>
</feature>
<dbReference type="InterPro" id="IPR036259">
    <property type="entry name" value="MFS_trans_sf"/>
</dbReference>
<feature type="transmembrane region" description="Helical" evidence="8">
    <location>
        <begin position="124"/>
        <end position="146"/>
    </location>
</feature>
<dbReference type="GO" id="GO:0005886">
    <property type="term" value="C:plasma membrane"/>
    <property type="evidence" value="ECO:0007669"/>
    <property type="project" value="UniProtKB-SubCell"/>
</dbReference>
<dbReference type="Gene3D" id="1.20.1250.20">
    <property type="entry name" value="MFS general substrate transporter like domains"/>
    <property type="match status" value="1"/>
</dbReference>
<reference evidence="10 11" key="1">
    <citation type="submission" date="2019-07" db="EMBL/GenBank/DDBJ databases">
        <title>Full genome sequence of Humibacter sp. WJ7-1.</title>
        <authorList>
            <person name="Im W.-T."/>
        </authorList>
    </citation>
    <scope>NUCLEOTIDE SEQUENCE [LARGE SCALE GENOMIC DNA]</scope>
    <source>
        <strain evidence="10 11">WJ7-1</strain>
    </source>
</reference>
<dbReference type="Gene3D" id="1.20.1720.10">
    <property type="entry name" value="Multidrug resistance protein D"/>
    <property type="match status" value="1"/>
</dbReference>
<evidence type="ECO:0000256" key="1">
    <source>
        <dbReference type="ARBA" id="ARBA00004651"/>
    </source>
</evidence>
<feature type="transmembrane region" description="Helical" evidence="8">
    <location>
        <begin position="216"/>
        <end position="237"/>
    </location>
</feature>
<dbReference type="Pfam" id="PF07690">
    <property type="entry name" value="MFS_1"/>
    <property type="match status" value="1"/>
</dbReference>
<comment type="subcellular location">
    <subcellularLocation>
        <location evidence="1">Cell membrane</location>
        <topology evidence="1">Multi-pass membrane protein</topology>
    </subcellularLocation>
</comment>
<feature type="transmembrane region" description="Helical" evidence="8">
    <location>
        <begin position="419"/>
        <end position="436"/>
    </location>
</feature>
<feature type="transmembrane region" description="Helical" evidence="8">
    <location>
        <begin position="287"/>
        <end position="311"/>
    </location>
</feature>
<feature type="transmembrane region" description="Helical" evidence="8">
    <location>
        <begin position="249"/>
        <end position="266"/>
    </location>
</feature>
<dbReference type="InterPro" id="IPR011701">
    <property type="entry name" value="MFS"/>
</dbReference>
<feature type="region of interest" description="Disordered" evidence="7">
    <location>
        <begin position="1"/>
        <end position="22"/>
    </location>
</feature>
<name>A0A5B8M2D5_9MICO</name>
<dbReference type="NCBIfam" id="TIGR00711">
    <property type="entry name" value="efflux_EmrB"/>
    <property type="match status" value="1"/>
</dbReference>
<dbReference type="OrthoDB" id="7375466at2"/>
<feature type="transmembrane region" description="Helical" evidence="8">
    <location>
        <begin position="317"/>
        <end position="339"/>
    </location>
</feature>
<dbReference type="Proteomes" id="UP000320216">
    <property type="component" value="Chromosome"/>
</dbReference>
<feature type="transmembrane region" description="Helical" evidence="8">
    <location>
        <begin position="351"/>
        <end position="370"/>
    </location>
</feature>
<evidence type="ECO:0000256" key="7">
    <source>
        <dbReference type="SAM" id="MobiDB-lite"/>
    </source>
</evidence>
<feature type="transmembrane region" description="Helical" evidence="8">
    <location>
        <begin position="448"/>
        <end position="470"/>
    </location>
</feature>
<feature type="transmembrane region" description="Helical" evidence="8">
    <location>
        <begin position="35"/>
        <end position="56"/>
    </location>
</feature>
<dbReference type="SUPFAM" id="SSF103473">
    <property type="entry name" value="MFS general substrate transporter"/>
    <property type="match status" value="1"/>
</dbReference>
<evidence type="ECO:0000256" key="2">
    <source>
        <dbReference type="ARBA" id="ARBA00022448"/>
    </source>
</evidence>
<accession>A0A5B8M2D5</accession>
<evidence type="ECO:0000313" key="10">
    <source>
        <dbReference type="EMBL" id="QDZ14523.1"/>
    </source>
</evidence>
<dbReference type="InterPro" id="IPR020846">
    <property type="entry name" value="MFS_dom"/>
</dbReference>
<sequence>MTRRRRPETGQRPVAEGAETAGATTAPRLSPLAQYALLAGPLLSMLDSSIVNVAVAPIASEMNATLTIVQWVSSGYLLALGTGLALTSNLARRYGTIRVYATGVIAFTAASLLCGLAPTIDLLIAARVLQGLAGATLVPLAMGMLMGSGGASRDVSPLAGMLLFLGPALGPSLGGLLIGVFGWRSIFFINIPLGIVAALTMRAVPRRLAPQGDRGARFDLVGIALLAPGLFGVLFGLDRGESAGWAHPESWLPIAIGALLLAGYVLRSIRTPHPALDLRILRDRDAALSFVLCAAASVAAWSIIFLLPVFLQAVQGHSALATGLAMLPQGILTGLGAVFGQKLADRFGVRLVVLGGFVVLVAASLGLLAVDAHTSLWATSLILAARSAAIGLVVTPLLTVVNRRLTLEEQADANTAFNVVQRIGGSLGIGLIAGVFTSTSQTAGPVPALHEVAVIVTVIAAVAALGSLFLPRTRAAHPVPTPAAGR</sequence>
<evidence type="ECO:0000256" key="4">
    <source>
        <dbReference type="ARBA" id="ARBA00022692"/>
    </source>
</evidence>
<evidence type="ECO:0000313" key="11">
    <source>
        <dbReference type="Proteomes" id="UP000320216"/>
    </source>
</evidence>
<keyword evidence="4 8" id="KW-0812">Transmembrane</keyword>
<organism evidence="10 11">
    <name type="scientific">Humibacter ginsenosidimutans</name>
    <dbReference type="NCBI Taxonomy" id="2599293"/>
    <lineage>
        <taxon>Bacteria</taxon>
        <taxon>Bacillati</taxon>
        <taxon>Actinomycetota</taxon>
        <taxon>Actinomycetes</taxon>
        <taxon>Micrococcales</taxon>
        <taxon>Microbacteriaceae</taxon>
        <taxon>Humibacter</taxon>
    </lineage>
</organism>
<evidence type="ECO:0000259" key="9">
    <source>
        <dbReference type="PROSITE" id="PS50850"/>
    </source>
</evidence>
<keyword evidence="11" id="KW-1185">Reference proteome</keyword>
<feature type="transmembrane region" description="Helical" evidence="8">
    <location>
        <begin position="99"/>
        <end position="118"/>
    </location>
</feature>
<keyword evidence="2" id="KW-0813">Transport</keyword>